<dbReference type="GO" id="GO:0004672">
    <property type="term" value="F:protein kinase activity"/>
    <property type="evidence" value="ECO:0007669"/>
    <property type="project" value="InterPro"/>
</dbReference>
<dbReference type="PROSITE" id="PS50011">
    <property type="entry name" value="PROTEIN_KINASE_DOM"/>
    <property type="match status" value="1"/>
</dbReference>
<dbReference type="GO" id="GO:0005524">
    <property type="term" value="F:ATP binding"/>
    <property type="evidence" value="ECO:0007669"/>
    <property type="project" value="UniProtKB-UniRule"/>
</dbReference>
<keyword evidence="5" id="KW-1185">Reference proteome</keyword>
<evidence type="ECO:0000259" key="3">
    <source>
        <dbReference type="PROSITE" id="PS50011"/>
    </source>
</evidence>
<dbReference type="InterPro" id="IPR050235">
    <property type="entry name" value="CK1_Ser-Thr_kinase"/>
</dbReference>
<dbReference type="InterPro" id="IPR011009">
    <property type="entry name" value="Kinase-like_dom_sf"/>
</dbReference>
<comment type="caution">
    <text evidence="4">The sequence shown here is derived from an EMBL/GenBank/DDBJ whole genome shotgun (WGS) entry which is preliminary data.</text>
</comment>
<name>A0A016U2U7_9BILA</name>
<feature type="binding site" evidence="1">
    <location>
        <position position="119"/>
    </location>
    <ligand>
        <name>ATP</name>
        <dbReference type="ChEBI" id="CHEBI:30616"/>
    </ligand>
</feature>
<keyword evidence="1" id="KW-0547">Nucleotide-binding</keyword>
<protein>
    <recommendedName>
        <fullName evidence="3">Protein kinase domain-containing protein</fullName>
    </recommendedName>
</protein>
<dbReference type="SUPFAM" id="SSF56112">
    <property type="entry name" value="Protein kinase-like (PK-like)"/>
    <property type="match status" value="1"/>
</dbReference>
<dbReference type="OrthoDB" id="5979581at2759"/>
<dbReference type="Pfam" id="PF00069">
    <property type="entry name" value="Pkinase"/>
    <property type="match status" value="1"/>
</dbReference>
<evidence type="ECO:0000313" key="5">
    <source>
        <dbReference type="Proteomes" id="UP000024635"/>
    </source>
</evidence>
<dbReference type="PROSITE" id="PS00107">
    <property type="entry name" value="PROTEIN_KINASE_ATP"/>
    <property type="match status" value="1"/>
</dbReference>
<sequence length="398" mass="45906">MWKDALVKCFKDDKALESTKEELERAEKALDRKEKRHRQDTKLYVLNCRSIGKITQWGFPLLFLVVRCAVADSMAEPEDVEAALRGKTIDGWSIESSIGSGANGIVLQCQKDSVKAVMKIALSTYSAASLEWESLVMDKLIAKQNIENRTLHLVRKLGSGSTEVTIGEKTMNLAYVIMECLPGNPVPIIGSLQGEEQTLKIIEYGLQLLKAIYDMHQCGFIHRDIKPENIGMYDNKIVVMYDMGMARAYLDEKGRHRPPRSHAGMRGTEEWSSLNAEIGRDQGRVDDLWGWLYCLNEWVNCRSQKPQVWSAYDREPNIRQWMKSPFFSTRMVLNNCPFSFFKISFYLRYLGRDDTPDYFYLASLLHEASRAVKRRQKPEPPNFEKNKAEIYLLEREFF</sequence>
<dbReference type="PANTHER" id="PTHR11909">
    <property type="entry name" value="CASEIN KINASE-RELATED"/>
    <property type="match status" value="1"/>
</dbReference>
<reference evidence="5" key="1">
    <citation type="journal article" date="2015" name="Nat. Genet.">
        <title>The genome and transcriptome of the zoonotic hookworm Ancylostoma ceylanicum identify infection-specific gene families.</title>
        <authorList>
            <person name="Schwarz E.M."/>
            <person name="Hu Y."/>
            <person name="Antoshechkin I."/>
            <person name="Miller M.M."/>
            <person name="Sternberg P.W."/>
            <person name="Aroian R.V."/>
        </authorList>
    </citation>
    <scope>NUCLEOTIDE SEQUENCE</scope>
    <source>
        <strain evidence="5">HY135</strain>
    </source>
</reference>
<dbReference type="Proteomes" id="UP000024635">
    <property type="component" value="Unassembled WGS sequence"/>
</dbReference>
<feature type="domain" description="Protein kinase" evidence="3">
    <location>
        <begin position="92"/>
        <end position="398"/>
    </location>
</feature>
<proteinExistence type="predicted"/>
<accession>A0A016U2U7</accession>
<dbReference type="InterPro" id="IPR017441">
    <property type="entry name" value="Protein_kinase_ATP_BS"/>
</dbReference>
<keyword evidence="2" id="KW-0175">Coiled coil</keyword>
<evidence type="ECO:0000313" key="4">
    <source>
        <dbReference type="EMBL" id="EYC09306.1"/>
    </source>
</evidence>
<dbReference type="InterPro" id="IPR000719">
    <property type="entry name" value="Prot_kinase_dom"/>
</dbReference>
<evidence type="ECO:0000256" key="1">
    <source>
        <dbReference type="PROSITE-ProRule" id="PRU10141"/>
    </source>
</evidence>
<evidence type="ECO:0000256" key="2">
    <source>
        <dbReference type="SAM" id="Coils"/>
    </source>
</evidence>
<feature type="coiled-coil region" evidence="2">
    <location>
        <begin position="13"/>
        <end position="43"/>
    </location>
</feature>
<gene>
    <name evidence="4" type="primary">Acey_s0061.g3270</name>
    <name evidence="4" type="ORF">Y032_0061g3270</name>
</gene>
<dbReference type="EMBL" id="JARK01001397">
    <property type="protein sequence ID" value="EYC09306.1"/>
    <property type="molecule type" value="Genomic_DNA"/>
</dbReference>
<dbReference type="Gene3D" id="1.10.510.10">
    <property type="entry name" value="Transferase(Phosphotransferase) domain 1"/>
    <property type="match status" value="1"/>
</dbReference>
<dbReference type="STRING" id="53326.A0A016U2U7"/>
<organism evidence="4 5">
    <name type="scientific">Ancylostoma ceylanicum</name>
    <dbReference type="NCBI Taxonomy" id="53326"/>
    <lineage>
        <taxon>Eukaryota</taxon>
        <taxon>Metazoa</taxon>
        <taxon>Ecdysozoa</taxon>
        <taxon>Nematoda</taxon>
        <taxon>Chromadorea</taxon>
        <taxon>Rhabditida</taxon>
        <taxon>Rhabditina</taxon>
        <taxon>Rhabditomorpha</taxon>
        <taxon>Strongyloidea</taxon>
        <taxon>Ancylostomatidae</taxon>
        <taxon>Ancylostomatinae</taxon>
        <taxon>Ancylostoma</taxon>
    </lineage>
</organism>
<dbReference type="AlphaFoldDB" id="A0A016U2U7"/>
<keyword evidence="1" id="KW-0067">ATP-binding</keyword>
<dbReference type="SMART" id="SM00220">
    <property type="entry name" value="S_TKc"/>
    <property type="match status" value="1"/>
</dbReference>